<dbReference type="RefSeq" id="WP_203004660.1">
    <property type="nucleotide sequence ID" value="NZ_JADWYU010000136.1"/>
</dbReference>
<evidence type="ECO:0000256" key="1">
    <source>
        <dbReference type="SAM" id="MobiDB-lite"/>
    </source>
</evidence>
<proteinExistence type="predicted"/>
<organism evidence="2 3">
    <name type="scientific">Frankia nepalensis</name>
    <dbReference type="NCBI Taxonomy" id="1836974"/>
    <lineage>
        <taxon>Bacteria</taxon>
        <taxon>Bacillati</taxon>
        <taxon>Actinomycetota</taxon>
        <taxon>Actinomycetes</taxon>
        <taxon>Frankiales</taxon>
        <taxon>Frankiaceae</taxon>
        <taxon>Frankia</taxon>
    </lineage>
</organism>
<gene>
    <name evidence="2" type="ORF">I7412_23815</name>
</gene>
<evidence type="ECO:0000313" key="3">
    <source>
        <dbReference type="Proteomes" id="UP000604475"/>
    </source>
</evidence>
<comment type="caution">
    <text evidence="2">The sequence shown here is derived from an EMBL/GenBank/DDBJ whole genome shotgun (WGS) entry which is preliminary data.</text>
</comment>
<keyword evidence="3" id="KW-1185">Reference proteome</keyword>
<dbReference type="AlphaFoldDB" id="A0A937UTK9"/>
<evidence type="ECO:0000313" key="2">
    <source>
        <dbReference type="EMBL" id="MBL7630136.1"/>
    </source>
</evidence>
<accession>A0A937UTK9</accession>
<feature type="region of interest" description="Disordered" evidence="1">
    <location>
        <begin position="81"/>
        <end position="100"/>
    </location>
</feature>
<name>A0A937UTK9_9ACTN</name>
<reference evidence="2" key="1">
    <citation type="submission" date="2020-12" db="EMBL/GenBank/DDBJ databases">
        <title>Genomic characterization of non-nitrogen-fixing Frankia strains.</title>
        <authorList>
            <person name="Carlos-Shanley C."/>
            <person name="Guerra T."/>
            <person name="Hahn D."/>
        </authorList>
    </citation>
    <scope>NUCLEOTIDE SEQUENCE</scope>
    <source>
        <strain evidence="2">CN6</strain>
    </source>
</reference>
<protein>
    <submittedName>
        <fullName evidence="2">Uncharacterized protein</fullName>
    </submittedName>
</protein>
<sequence>MTSEPLTDLVAATNDWIALPRKATAHHLDAALAAAEASGDQAAGSLAAEIRAYQAGAGGPHGAGRWGPGAAENILRRHVGPGMGPTLTHRTTEGDPLTDTDARAQADYDTREVRISRSGDDDEHIGFVDATYRMKSDHEVGLAALEDLADKLLAEHGWRRPDGDDWTASLDRRRLTARIVETVTVPKVG</sequence>
<dbReference type="Proteomes" id="UP000604475">
    <property type="component" value="Unassembled WGS sequence"/>
</dbReference>
<dbReference type="EMBL" id="JAEACQ010000243">
    <property type="protein sequence ID" value="MBL7630136.1"/>
    <property type="molecule type" value="Genomic_DNA"/>
</dbReference>